<keyword evidence="6" id="KW-1185">Reference proteome</keyword>
<evidence type="ECO:0000259" key="3">
    <source>
        <dbReference type="Pfam" id="PF20639"/>
    </source>
</evidence>
<dbReference type="PANTHER" id="PTHR28221:SF2">
    <property type="entry name" value="RNA POLYMERASE I-SPECIFIC TRANSCRIPTION INITIATION FACTOR RRN6"/>
    <property type="match status" value="1"/>
</dbReference>
<feature type="compositionally biased region" description="Basic and acidic residues" evidence="1">
    <location>
        <begin position="768"/>
        <end position="777"/>
    </location>
</feature>
<evidence type="ECO:0000313" key="5">
    <source>
        <dbReference type="EMBL" id="KAF2102850.1"/>
    </source>
</evidence>
<dbReference type="InterPro" id="IPR048537">
    <property type="entry name" value="RRN6_HB"/>
</dbReference>
<feature type="domain" description="RRN6 K-rich C-terminal" evidence="3">
    <location>
        <begin position="863"/>
        <end position="1000"/>
    </location>
</feature>
<evidence type="ECO:0000313" key="6">
    <source>
        <dbReference type="Proteomes" id="UP000799772"/>
    </source>
</evidence>
<dbReference type="PANTHER" id="PTHR28221">
    <property type="entry name" value="RNA POLYMERASE I-SPECIFIC TRANSCRIPTION INITIATION FACTOR RRN6"/>
    <property type="match status" value="1"/>
</dbReference>
<reference evidence="5" key="1">
    <citation type="journal article" date="2020" name="Stud. Mycol.">
        <title>101 Dothideomycetes genomes: a test case for predicting lifestyles and emergence of pathogens.</title>
        <authorList>
            <person name="Haridas S."/>
            <person name="Albert R."/>
            <person name="Binder M."/>
            <person name="Bloem J."/>
            <person name="Labutti K."/>
            <person name="Salamov A."/>
            <person name="Andreopoulos B."/>
            <person name="Baker S."/>
            <person name="Barry K."/>
            <person name="Bills G."/>
            <person name="Bluhm B."/>
            <person name="Cannon C."/>
            <person name="Castanera R."/>
            <person name="Culley D."/>
            <person name="Daum C."/>
            <person name="Ezra D."/>
            <person name="Gonzalez J."/>
            <person name="Henrissat B."/>
            <person name="Kuo A."/>
            <person name="Liang C."/>
            <person name="Lipzen A."/>
            <person name="Lutzoni F."/>
            <person name="Magnuson J."/>
            <person name="Mondo S."/>
            <person name="Nolan M."/>
            <person name="Ohm R."/>
            <person name="Pangilinan J."/>
            <person name="Park H.-J."/>
            <person name="Ramirez L."/>
            <person name="Alfaro M."/>
            <person name="Sun H."/>
            <person name="Tritt A."/>
            <person name="Yoshinaga Y."/>
            <person name="Zwiers L.-H."/>
            <person name="Turgeon B."/>
            <person name="Goodwin S."/>
            <person name="Spatafora J."/>
            <person name="Crous P."/>
            <person name="Grigoriev I."/>
        </authorList>
    </citation>
    <scope>NUCLEOTIDE SEQUENCE</scope>
    <source>
        <strain evidence="5">CBS 133067</strain>
    </source>
</reference>
<dbReference type="GO" id="GO:0001163">
    <property type="term" value="F:RNA polymerase I transcription regulatory region sequence-specific DNA binding"/>
    <property type="evidence" value="ECO:0007669"/>
    <property type="project" value="TreeGrafter"/>
</dbReference>
<accession>A0A9P4MA45</accession>
<dbReference type="InterPro" id="IPR048535">
    <property type="entry name" value="RRN6_beta-prop"/>
</dbReference>
<dbReference type="EMBL" id="ML978122">
    <property type="protein sequence ID" value="KAF2102850.1"/>
    <property type="molecule type" value="Genomic_DNA"/>
</dbReference>
<evidence type="ECO:0000259" key="2">
    <source>
        <dbReference type="Pfam" id="PF10214"/>
    </source>
</evidence>
<dbReference type="GO" id="GO:0070860">
    <property type="term" value="C:RNA polymerase I core factor complex"/>
    <property type="evidence" value="ECO:0007669"/>
    <property type="project" value="TreeGrafter"/>
</dbReference>
<dbReference type="GO" id="GO:0001179">
    <property type="term" value="F:RNA polymerase I general transcription initiation factor binding"/>
    <property type="evidence" value="ECO:0007669"/>
    <property type="project" value="TreeGrafter"/>
</dbReference>
<feature type="domain" description="RRN6 helical bundle" evidence="4">
    <location>
        <begin position="549"/>
        <end position="743"/>
    </location>
</feature>
<protein>
    <recommendedName>
        <fullName evidence="7">RNA polymerase I-specific transcription initiation factor RRN6-like protein</fullName>
    </recommendedName>
</protein>
<organism evidence="5 6">
    <name type="scientific">Rhizodiscina lignyota</name>
    <dbReference type="NCBI Taxonomy" id="1504668"/>
    <lineage>
        <taxon>Eukaryota</taxon>
        <taxon>Fungi</taxon>
        <taxon>Dikarya</taxon>
        <taxon>Ascomycota</taxon>
        <taxon>Pezizomycotina</taxon>
        <taxon>Dothideomycetes</taxon>
        <taxon>Pleosporomycetidae</taxon>
        <taxon>Aulographales</taxon>
        <taxon>Rhizodiscinaceae</taxon>
        <taxon>Rhizodiscina</taxon>
    </lineage>
</organism>
<feature type="domain" description="RRN6 beta-propeller" evidence="2">
    <location>
        <begin position="95"/>
        <end position="456"/>
    </location>
</feature>
<evidence type="ECO:0000259" key="4">
    <source>
        <dbReference type="Pfam" id="PF20640"/>
    </source>
</evidence>
<dbReference type="OrthoDB" id="4090074at2759"/>
<dbReference type="GO" id="GO:0042790">
    <property type="term" value="P:nucleolar large rRNA transcription by RNA polymerase I"/>
    <property type="evidence" value="ECO:0007669"/>
    <property type="project" value="TreeGrafter"/>
</dbReference>
<feature type="compositionally biased region" description="Basic residues" evidence="1">
    <location>
        <begin position="990"/>
        <end position="1000"/>
    </location>
</feature>
<feature type="compositionally biased region" description="Low complexity" evidence="1">
    <location>
        <begin position="959"/>
        <end position="968"/>
    </location>
</feature>
<feature type="region of interest" description="Disordered" evidence="1">
    <location>
        <begin position="752"/>
        <end position="832"/>
    </location>
</feature>
<evidence type="ECO:0000256" key="1">
    <source>
        <dbReference type="SAM" id="MobiDB-lite"/>
    </source>
</evidence>
<dbReference type="Pfam" id="PF20639">
    <property type="entry name" value="Rrn6_K-rich"/>
    <property type="match status" value="1"/>
</dbReference>
<dbReference type="InterPro" id="IPR048536">
    <property type="entry name" value="Rrn6_K-rich"/>
</dbReference>
<comment type="caution">
    <text evidence="5">The sequence shown here is derived from an EMBL/GenBank/DDBJ whole genome shotgun (WGS) entry which is preliminary data.</text>
</comment>
<feature type="compositionally biased region" description="Polar residues" evidence="1">
    <location>
        <begin position="816"/>
        <end position="831"/>
    </location>
</feature>
<dbReference type="Pfam" id="PF20640">
    <property type="entry name" value="Rrn6_HB"/>
    <property type="match status" value="1"/>
</dbReference>
<proteinExistence type="predicted"/>
<dbReference type="Proteomes" id="UP000799772">
    <property type="component" value="Unassembled WGS sequence"/>
</dbReference>
<evidence type="ECO:0008006" key="7">
    <source>
        <dbReference type="Google" id="ProtNLM"/>
    </source>
</evidence>
<dbReference type="AlphaFoldDB" id="A0A9P4MA45"/>
<feature type="region of interest" description="Disordered" evidence="1">
    <location>
        <begin position="45"/>
        <end position="65"/>
    </location>
</feature>
<dbReference type="InterPro" id="IPR019350">
    <property type="entry name" value="RNA_pol_I-sp_TIF_RRN6-like"/>
</dbReference>
<gene>
    <name evidence="5" type="ORF">NA57DRAFT_71835</name>
</gene>
<feature type="region of interest" description="Disordered" evidence="1">
    <location>
        <begin position="933"/>
        <end position="1000"/>
    </location>
</feature>
<sequence>MTSQLSYGHFGRAEYDRNTNSWRFQRQYDTQESLISVAELEDALPSTSTTQGDATPNLSVGGTINRNPELQPALRVLKEYATDSRSSLPDTASPGSLISFGQLAYANEPQRARLGATIVAFAAPGGENGDALRITRVQNSQRRLDEEGSHVEVPVFSDEVGWWVGLGEPIRQIRFAQVLKSQGSLLAVRLSTQIIIFRPLWHSTKVPPSGTFHGCPYPPSRIDANPILTIPIRDTGGCSHVDICFNPGDQRQLAVVDEKGNWAVLNISGRHSQSRLSYAAKTIKKGTVLGAVPVEDVDEEFDESLIDDAPIGSIWHRVLWVQSLLIIASRYKLEAVHHQRGSVLDRLLPLGSNTRQTPLLDIQMNPLKPDEVFILDTKQLLLLRVGSATAPVKATLIFSWTHFRDSEDYSLRLSVSALGQDAIITLYSRSFETLTAIRYSQANDTSGTFVQDPVILRNVHTDVSVKDCCGLVLLALQVGRAGDNAHPEYLQDSYRAIYLQLQLLPDCKISAKLIGSFNSDDTLREARGFLALRAKRPRRLYQSDAFVLRDDFVVRAGLEGADAIRTARVFDRALIKATRYETKRTSRRSGEQLDMWTIDNTPVYVGVTGAPSEILVPFEEIIEGLRDLSLHSDQEQEHPTGSLFELDRRPTVITDIEQSAQDLQDLVMTWDPALLTSLPAQLLSIELSPNIPEVESSGPIWKAYDDIITSWVSQLPHETPTQTRKHLSDLASSIAAECCLASVVIRRPKALHRPQGVEDEEGIPTSLKGKERQRDRSYSASAPASPGYELSQSQDSSIVPFDSQLEPRSLPPTPSATPSIVSGSSFSSTAPNEGDLAFERLSRLTSFGFQPTPLPQRWNGVPAHWTPGSDPNEYSWARARREVEKKSESRLTKKAERKARQKLRRERIENASALAGSSRTSITARQLEALASRRGSPIPSGSGQLAASQPVYAQGLGESQSQSQPSQSRVMGIPGMASQIESGAFGGRPPPRKRPRRAGF</sequence>
<dbReference type="Pfam" id="PF10214">
    <property type="entry name" value="Rrn6_beta-prop"/>
    <property type="match status" value="1"/>
</dbReference>
<name>A0A9P4MA45_9PEZI</name>
<feature type="compositionally biased region" description="Low complexity" evidence="1">
    <location>
        <begin position="933"/>
        <end position="943"/>
    </location>
</feature>